<comment type="caution">
    <text evidence="2">The sequence shown here is derived from an EMBL/GenBank/DDBJ whole genome shotgun (WGS) entry which is preliminary data.</text>
</comment>
<name>A0AAW1M4G1_SAPOF</name>
<protein>
    <recommendedName>
        <fullName evidence="4">FAR1 domain-containing protein</fullName>
    </recommendedName>
</protein>
<reference evidence="2" key="1">
    <citation type="submission" date="2024-03" db="EMBL/GenBank/DDBJ databases">
        <title>WGS assembly of Saponaria officinalis var. Norfolk2.</title>
        <authorList>
            <person name="Jenkins J."/>
            <person name="Shu S."/>
            <person name="Grimwood J."/>
            <person name="Barry K."/>
            <person name="Goodstein D."/>
            <person name="Schmutz J."/>
            <person name="Leebens-Mack J."/>
            <person name="Osbourn A."/>
        </authorList>
    </citation>
    <scope>NUCLEOTIDE SEQUENCE [LARGE SCALE GENOMIC DNA]</scope>
    <source>
        <strain evidence="2">JIC</strain>
    </source>
</reference>
<feature type="compositionally biased region" description="Acidic residues" evidence="1">
    <location>
        <begin position="16"/>
        <end position="27"/>
    </location>
</feature>
<feature type="region of interest" description="Disordered" evidence="1">
    <location>
        <begin position="1"/>
        <end position="83"/>
    </location>
</feature>
<dbReference type="AlphaFoldDB" id="A0AAW1M4G1"/>
<dbReference type="Proteomes" id="UP001443914">
    <property type="component" value="Unassembled WGS sequence"/>
</dbReference>
<feature type="compositionally biased region" description="Polar residues" evidence="1">
    <location>
        <begin position="40"/>
        <end position="53"/>
    </location>
</feature>
<evidence type="ECO:0000313" key="3">
    <source>
        <dbReference type="Proteomes" id="UP001443914"/>
    </source>
</evidence>
<feature type="compositionally biased region" description="Basic and acidic residues" evidence="1">
    <location>
        <begin position="55"/>
        <end position="69"/>
    </location>
</feature>
<evidence type="ECO:0000256" key="1">
    <source>
        <dbReference type="SAM" id="MobiDB-lite"/>
    </source>
</evidence>
<evidence type="ECO:0008006" key="4">
    <source>
        <dbReference type="Google" id="ProtNLM"/>
    </source>
</evidence>
<organism evidence="2 3">
    <name type="scientific">Saponaria officinalis</name>
    <name type="common">Common soapwort</name>
    <name type="synonym">Lychnis saponaria</name>
    <dbReference type="NCBI Taxonomy" id="3572"/>
    <lineage>
        <taxon>Eukaryota</taxon>
        <taxon>Viridiplantae</taxon>
        <taxon>Streptophyta</taxon>
        <taxon>Embryophyta</taxon>
        <taxon>Tracheophyta</taxon>
        <taxon>Spermatophyta</taxon>
        <taxon>Magnoliopsida</taxon>
        <taxon>eudicotyledons</taxon>
        <taxon>Gunneridae</taxon>
        <taxon>Pentapetalae</taxon>
        <taxon>Caryophyllales</taxon>
        <taxon>Caryophyllaceae</taxon>
        <taxon>Caryophylleae</taxon>
        <taxon>Saponaria</taxon>
    </lineage>
</organism>
<keyword evidence="3" id="KW-1185">Reference proteome</keyword>
<sequence length="238" mass="26612">MPEDEYSAQGHFLCEGESESTNDDETTTTDLFVSHLPQVASGSLNAHDTTTVQEGEPKSKKSSKARENDGSSESGKKNRKRVASTRTSCDAFLRLKLRFTRRENCRGEHESLGKGNRLVSDVYEVVSHVVAHNHTLIPRRWQHHHRSERRISLEEGALIEVMIDARVPTAVQYRFLSTSCGGDENVGHTQKDHFNFVNKLKMKAIEGGDAQTVIEMLQKRQAEDPGFFSGLSSMIIVG</sequence>
<dbReference type="PANTHER" id="PTHR47718">
    <property type="entry name" value="OS01G0519700 PROTEIN"/>
    <property type="match status" value="1"/>
</dbReference>
<gene>
    <name evidence="2" type="ORF">RND81_03G071800</name>
</gene>
<dbReference type="EMBL" id="JBDFQZ010000003">
    <property type="protein sequence ID" value="KAK9740929.1"/>
    <property type="molecule type" value="Genomic_DNA"/>
</dbReference>
<accession>A0AAW1M4G1</accession>
<proteinExistence type="predicted"/>
<dbReference type="PANTHER" id="PTHR47718:SF17">
    <property type="entry name" value="PROTEIN FAR1-RELATED SEQUENCE 5-LIKE"/>
    <property type="match status" value="1"/>
</dbReference>
<evidence type="ECO:0000313" key="2">
    <source>
        <dbReference type="EMBL" id="KAK9740929.1"/>
    </source>
</evidence>